<keyword evidence="2" id="KW-0521">NADP</keyword>
<gene>
    <name evidence="5" type="primary">OAR1</name>
    <name evidence="5" type="ORF">PICST_49034</name>
</gene>
<dbReference type="InParanoid" id="A3LXS2"/>
<dbReference type="PROSITE" id="PS00061">
    <property type="entry name" value="ADH_SHORT"/>
    <property type="match status" value="1"/>
</dbReference>
<dbReference type="KEGG" id="pic:PICST_49034"/>
<evidence type="ECO:0000256" key="4">
    <source>
        <dbReference type="RuleBase" id="RU000363"/>
    </source>
</evidence>
<keyword evidence="6" id="KW-1185">Reference proteome</keyword>
<dbReference type="Gene3D" id="3.40.50.720">
    <property type="entry name" value="NAD(P)-binding Rossmann-like Domain"/>
    <property type="match status" value="1"/>
</dbReference>
<sequence>MYRFRGHKAVITGGSKGLGKAISQKLASQGCSVVLLARSRDLLEQNVKELPKVTDSQQHSYLLVDLQSLSRESPSSKIYSQLANCFENTSILVNCAGITTRNLLSKSTSEEINTVIDLNLIAPIILSKLAYKPMLKKSRKLSRDTTEEINSPTILNISSVLSMTNISIPGTSIYAASKAGLLGFTRSLAAELGGRVRVNALMPGLIPDTEMGAATDLADKIQTVAMSAVVDQAVSIIGDNTLNGKCLLCDSTVQEM</sequence>
<proteinExistence type="inferred from homology"/>
<dbReference type="GO" id="GO:0006633">
    <property type="term" value="P:fatty acid biosynthetic process"/>
    <property type="evidence" value="ECO:0007669"/>
    <property type="project" value="TreeGrafter"/>
</dbReference>
<dbReference type="EMBL" id="CP000500">
    <property type="protein sequence ID" value="ABN67516.2"/>
    <property type="molecule type" value="Genomic_DNA"/>
</dbReference>
<dbReference type="HOGENOM" id="CLU_010194_2_10_1"/>
<reference evidence="5 6" key="1">
    <citation type="journal article" date="2007" name="Nat. Biotechnol.">
        <title>Genome sequence of the lignocellulose-bioconverting and xylose-fermenting yeast Pichia stipitis.</title>
        <authorList>
            <person name="Jeffries T.W."/>
            <person name="Grigoriev I.V."/>
            <person name="Grimwood J."/>
            <person name="Laplaza J.M."/>
            <person name="Aerts A."/>
            <person name="Salamov A."/>
            <person name="Schmutz J."/>
            <person name="Lindquist E."/>
            <person name="Dehal P."/>
            <person name="Shapiro H."/>
            <person name="Jin Y.S."/>
            <person name="Passoth V."/>
            <person name="Richardson P.M."/>
        </authorList>
    </citation>
    <scope>NUCLEOTIDE SEQUENCE [LARGE SCALE GENOMIC DNA]</scope>
    <source>
        <strain evidence="6">ATCC 58785 / CBS 6054 / NBRC 10063 / NRRL Y-11545</strain>
    </source>
</reference>
<dbReference type="CDD" id="cd05233">
    <property type="entry name" value="SDR_c"/>
    <property type="match status" value="1"/>
</dbReference>
<dbReference type="SUPFAM" id="SSF51735">
    <property type="entry name" value="NAD(P)-binding Rossmann-fold domains"/>
    <property type="match status" value="1"/>
</dbReference>
<name>A3LXS2_PICST</name>
<evidence type="ECO:0000256" key="1">
    <source>
        <dbReference type="ARBA" id="ARBA00006484"/>
    </source>
</evidence>
<dbReference type="STRING" id="322104.A3LXS2"/>
<protein>
    <submittedName>
        <fullName evidence="5">3-oxoacyl-[acyl-carrier-protein] reductase</fullName>
        <ecNumber evidence="5">1.1.1.100</ecNumber>
    </submittedName>
</protein>
<evidence type="ECO:0000256" key="3">
    <source>
        <dbReference type="ARBA" id="ARBA00023002"/>
    </source>
</evidence>
<dbReference type="OMA" id="TCMITGG"/>
<dbReference type="Proteomes" id="UP000002258">
    <property type="component" value="Chromosome 6"/>
</dbReference>
<dbReference type="OrthoDB" id="417891at2759"/>
<dbReference type="PRINTS" id="PR00080">
    <property type="entry name" value="SDRFAMILY"/>
</dbReference>
<dbReference type="InterPro" id="IPR020904">
    <property type="entry name" value="Sc_DH/Rdtase_CS"/>
</dbReference>
<dbReference type="GO" id="GO:0048038">
    <property type="term" value="F:quinone binding"/>
    <property type="evidence" value="ECO:0007669"/>
    <property type="project" value="TreeGrafter"/>
</dbReference>
<evidence type="ECO:0000313" key="5">
    <source>
        <dbReference type="EMBL" id="ABN67516.2"/>
    </source>
</evidence>
<dbReference type="GeneID" id="4839914"/>
<dbReference type="AlphaFoldDB" id="A3LXS2"/>
<evidence type="ECO:0000313" key="6">
    <source>
        <dbReference type="Proteomes" id="UP000002258"/>
    </source>
</evidence>
<comment type="similarity">
    <text evidence="1 4">Belongs to the short-chain dehydrogenases/reductases (SDR) family.</text>
</comment>
<dbReference type="RefSeq" id="XP_001385545.2">
    <property type="nucleotide sequence ID" value="XM_001385508.1"/>
</dbReference>
<evidence type="ECO:0000256" key="2">
    <source>
        <dbReference type="ARBA" id="ARBA00022857"/>
    </source>
</evidence>
<dbReference type="eggNOG" id="KOG0725">
    <property type="taxonomic scope" value="Eukaryota"/>
</dbReference>
<dbReference type="EC" id="1.1.1.100" evidence="5"/>
<keyword evidence="3 5" id="KW-0560">Oxidoreductase</keyword>
<organism evidence="5 6">
    <name type="scientific">Scheffersomyces stipitis (strain ATCC 58785 / CBS 6054 / NBRC 10063 / NRRL Y-11545)</name>
    <name type="common">Yeast</name>
    <name type="synonym">Pichia stipitis</name>
    <dbReference type="NCBI Taxonomy" id="322104"/>
    <lineage>
        <taxon>Eukaryota</taxon>
        <taxon>Fungi</taxon>
        <taxon>Dikarya</taxon>
        <taxon>Ascomycota</taxon>
        <taxon>Saccharomycotina</taxon>
        <taxon>Pichiomycetes</taxon>
        <taxon>Debaryomycetaceae</taxon>
        <taxon>Scheffersomyces</taxon>
    </lineage>
</organism>
<dbReference type="InterPro" id="IPR036291">
    <property type="entry name" value="NAD(P)-bd_dom_sf"/>
</dbReference>
<dbReference type="FunCoup" id="A3LXS2">
    <property type="interactions" value="155"/>
</dbReference>
<dbReference type="PANTHER" id="PTHR42760:SF133">
    <property type="entry name" value="3-OXOACYL-[ACYL-CARRIER-PROTEIN] REDUCTASE"/>
    <property type="match status" value="1"/>
</dbReference>
<dbReference type="PRINTS" id="PR00081">
    <property type="entry name" value="GDHRDH"/>
</dbReference>
<dbReference type="Pfam" id="PF00106">
    <property type="entry name" value="adh_short"/>
    <property type="match status" value="1"/>
</dbReference>
<dbReference type="PANTHER" id="PTHR42760">
    <property type="entry name" value="SHORT-CHAIN DEHYDROGENASES/REDUCTASES FAMILY MEMBER"/>
    <property type="match status" value="1"/>
</dbReference>
<dbReference type="InterPro" id="IPR002347">
    <property type="entry name" value="SDR_fam"/>
</dbReference>
<accession>A3LXS2</accession>
<dbReference type="GO" id="GO:0004316">
    <property type="term" value="F:3-oxoacyl-[acyl-carrier-protein] reductase (NADPH) activity"/>
    <property type="evidence" value="ECO:0007669"/>
    <property type="project" value="UniProtKB-EC"/>
</dbReference>